<proteinExistence type="predicted"/>
<evidence type="ECO:0000256" key="1">
    <source>
        <dbReference type="SAM" id="Phobius"/>
    </source>
</evidence>
<evidence type="ECO:0000313" key="2">
    <source>
        <dbReference type="EMBL" id="PNT77439.1"/>
    </source>
</evidence>
<dbReference type="EnsemblPlants" id="PNT77439">
    <property type="protein sequence ID" value="PNT77439"/>
    <property type="gene ID" value="BRADI_1g62857v3"/>
</dbReference>
<sequence length="162" mass="17439">MFFYRSSHRCSLLEALLRPSSWTGQVGIFSGDGFSLFLMHRRCPDFGCGGLIQVAGSPSTSTSEARLAVMGSSSFVVLAGTSPGTGVVVICSLLELLNRLGVGRIFFISCDVDFVFFLRARRQLVQRLLCFAGGGLRCSPTASTAKVGGKVSCWTRGRFLQP</sequence>
<reference evidence="2" key="2">
    <citation type="submission" date="2017-06" db="EMBL/GenBank/DDBJ databases">
        <title>WGS assembly of Brachypodium distachyon.</title>
        <authorList>
            <consortium name="The International Brachypodium Initiative"/>
            <person name="Lucas S."/>
            <person name="Harmon-Smith M."/>
            <person name="Lail K."/>
            <person name="Tice H."/>
            <person name="Grimwood J."/>
            <person name="Bruce D."/>
            <person name="Barry K."/>
            <person name="Shu S."/>
            <person name="Lindquist E."/>
            <person name="Wang M."/>
            <person name="Pitluck S."/>
            <person name="Vogel J.P."/>
            <person name="Garvin D.F."/>
            <person name="Mockler T.C."/>
            <person name="Schmutz J."/>
            <person name="Rokhsar D."/>
            <person name="Bevan M.W."/>
        </authorList>
    </citation>
    <scope>NUCLEOTIDE SEQUENCE</scope>
    <source>
        <strain evidence="2">Bd21</strain>
    </source>
</reference>
<reference evidence="3" key="3">
    <citation type="submission" date="2018-08" db="UniProtKB">
        <authorList>
            <consortium name="EnsemblPlants"/>
        </authorList>
    </citation>
    <scope>IDENTIFICATION</scope>
    <source>
        <strain evidence="3">cv. Bd21</strain>
    </source>
</reference>
<accession>A0A2K2DT32</accession>
<name>A0A2K2DT32_BRADI</name>
<dbReference type="AlphaFoldDB" id="A0A2K2DT32"/>
<keyword evidence="1" id="KW-0472">Membrane</keyword>
<organism evidence="2">
    <name type="scientific">Brachypodium distachyon</name>
    <name type="common">Purple false brome</name>
    <name type="synonym">Trachynia distachya</name>
    <dbReference type="NCBI Taxonomy" id="15368"/>
    <lineage>
        <taxon>Eukaryota</taxon>
        <taxon>Viridiplantae</taxon>
        <taxon>Streptophyta</taxon>
        <taxon>Embryophyta</taxon>
        <taxon>Tracheophyta</taxon>
        <taxon>Spermatophyta</taxon>
        <taxon>Magnoliopsida</taxon>
        <taxon>Liliopsida</taxon>
        <taxon>Poales</taxon>
        <taxon>Poaceae</taxon>
        <taxon>BOP clade</taxon>
        <taxon>Pooideae</taxon>
        <taxon>Stipodae</taxon>
        <taxon>Brachypodieae</taxon>
        <taxon>Brachypodium</taxon>
    </lineage>
</organism>
<evidence type="ECO:0000313" key="3">
    <source>
        <dbReference type="EnsemblPlants" id="PNT77439"/>
    </source>
</evidence>
<dbReference type="Gramene" id="PNT77439">
    <property type="protein sequence ID" value="PNT77439"/>
    <property type="gene ID" value="BRADI_1g62857v3"/>
</dbReference>
<dbReference type="EMBL" id="CM000880">
    <property type="protein sequence ID" value="PNT77439.1"/>
    <property type="molecule type" value="Genomic_DNA"/>
</dbReference>
<reference evidence="2 3" key="1">
    <citation type="journal article" date="2010" name="Nature">
        <title>Genome sequencing and analysis of the model grass Brachypodium distachyon.</title>
        <authorList>
            <consortium name="International Brachypodium Initiative"/>
        </authorList>
    </citation>
    <scope>NUCLEOTIDE SEQUENCE [LARGE SCALE GENOMIC DNA]</scope>
    <source>
        <strain evidence="2 3">Bd21</strain>
    </source>
</reference>
<protein>
    <submittedName>
        <fullName evidence="2 3">Uncharacterized protein</fullName>
    </submittedName>
</protein>
<keyword evidence="1" id="KW-0812">Transmembrane</keyword>
<gene>
    <name evidence="2" type="ORF">BRADI_1g62857v3</name>
</gene>
<keyword evidence="1" id="KW-1133">Transmembrane helix</keyword>
<evidence type="ECO:0000313" key="4">
    <source>
        <dbReference type="Proteomes" id="UP000008810"/>
    </source>
</evidence>
<feature type="transmembrane region" description="Helical" evidence="1">
    <location>
        <begin position="75"/>
        <end position="95"/>
    </location>
</feature>
<dbReference type="InParanoid" id="A0A2K2DT32"/>
<keyword evidence="4" id="KW-1185">Reference proteome</keyword>
<dbReference type="Proteomes" id="UP000008810">
    <property type="component" value="Chromosome 1"/>
</dbReference>